<proteinExistence type="predicted"/>
<accession>A0A421BDB8</accession>
<dbReference type="InterPro" id="IPR050811">
    <property type="entry name" value="Phosphate_ABC_transporter"/>
</dbReference>
<dbReference type="AlphaFoldDB" id="A0A421BDB8"/>
<dbReference type="PANTHER" id="PTHR30570:SF1">
    <property type="entry name" value="PHOSPHATE-BINDING PROTEIN PSTS"/>
    <property type="match status" value="1"/>
</dbReference>
<evidence type="ECO:0000256" key="1">
    <source>
        <dbReference type="ARBA" id="ARBA00022729"/>
    </source>
</evidence>
<name>A0A421BDB8_9PSEU</name>
<gene>
    <name evidence="3" type="ORF">CLV68_2894</name>
</gene>
<reference evidence="3 4" key="1">
    <citation type="submission" date="2018-10" db="EMBL/GenBank/DDBJ databases">
        <title>Genomic Encyclopedia of Archaeal and Bacterial Type Strains, Phase II (KMG-II): from individual species to whole genera.</title>
        <authorList>
            <person name="Goeker M."/>
        </authorList>
    </citation>
    <scope>NUCLEOTIDE SEQUENCE [LARGE SCALE GENOMIC DNA]</scope>
    <source>
        <strain evidence="3 4">DSM 45657</strain>
    </source>
</reference>
<sequence length="202" mass="21988">MLVDEIDGDRHLDSDQFVVPEVALNPGNSFKLLFLLSGSGSGTKVVRVPHRRRAQRQGRPRHPDPGAPAAQVRLRVPVHREAGVTKLTTAQIRSIYAGTATNWSQVGGKDLPIVMISRSTTDSGTRRVFQQAVLGGVGELGPDAARKFCVREYAYTSKETPDDGTLARGFLTYLESPSAQEILRQARLIPMADLPEDRCVGG</sequence>
<evidence type="ECO:0000313" key="3">
    <source>
        <dbReference type="EMBL" id="RLK62337.1"/>
    </source>
</evidence>
<dbReference type="RefSeq" id="WP_121390806.1">
    <property type="nucleotide sequence ID" value="NZ_RCDD01000001.1"/>
</dbReference>
<dbReference type="SUPFAM" id="SSF53850">
    <property type="entry name" value="Periplasmic binding protein-like II"/>
    <property type="match status" value="1"/>
</dbReference>
<keyword evidence="4" id="KW-1185">Reference proteome</keyword>
<dbReference type="Gene3D" id="3.40.190.10">
    <property type="entry name" value="Periplasmic binding protein-like II"/>
    <property type="match status" value="1"/>
</dbReference>
<comment type="caution">
    <text evidence="3">The sequence shown here is derived from an EMBL/GenBank/DDBJ whole genome shotgun (WGS) entry which is preliminary data.</text>
</comment>
<keyword evidence="1" id="KW-0732">Signal</keyword>
<evidence type="ECO:0000313" key="4">
    <source>
        <dbReference type="Proteomes" id="UP000282454"/>
    </source>
</evidence>
<dbReference type="PANTHER" id="PTHR30570">
    <property type="entry name" value="PERIPLASMIC PHOSPHATE BINDING COMPONENT OF PHOSPHATE ABC TRANSPORTER"/>
    <property type="match status" value="1"/>
</dbReference>
<feature type="domain" description="PBP" evidence="2">
    <location>
        <begin position="78"/>
        <end position="139"/>
    </location>
</feature>
<dbReference type="EMBL" id="RCDD01000001">
    <property type="protein sequence ID" value="RLK62337.1"/>
    <property type="molecule type" value="Genomic_DNA"/>
</dbReference>
<evidence type="ECO:0000259" key="2">
    <source>
        <dbReference type="Pfam" id="PF12849"/>
    </source>
</evidence>
<dbReference type="Proteomes" id="UP000282454">
    <property type="component" value="Unassembled WGS sequence"/>
</dbReference>
<protein>
    <submittedName>
        <fullName evidence="3">Periplasmic binding family protein</fullName>
    </submittedName>
</protein>
<dbReference type="InterPro" id="IPR024370">
    <property type="entry name" value="PBP_domain"/>
</dbReference>
<organism evidence="3 4">
    <name type="scientific">Actinokineospora cianjurensis</name>
    <dbReference type="NCBI Taxonomy" id="585224"/>
    <lineage>
        <taxon>Bacteria</taxon>
        <taxon>Bacillati</taxon>
        <taxon>Actinomycetota</taxon>
        <taxon>Actinomycetes</taxon>
        <taxon>Pseudonocardiales</taxon>
        <taxon>Pseudonocardiaceae</taxon>
        <taxon>Actinokineospora</taxon>
    </lineage>
</organism>
<dbReference type="Pfam" id="PF12849">
    <property type="entry name" value="PBP_like_2"/>
    <property type="match status" value="1"/>
</dbReference>
<dbReference type="OrthoDB" id="9790048at2"/>